<feature type="compositionally biased region" description="Basic and acidic residues" evidence="1">
    <location>
        <begin position="37"/>
        <end position="47"/>
    </location>
</feature>
<evidence type="ECO:0000313" key="3">
    <source>
        <dbReference type="Proteomes" id="UP000324269"/>
    </source>
</evidence>
<dbReference type="EMBL" id="VTEZ01000003">
    <property type="protein sequence ID" value="TYS85368.1"/>
    <property type="molecule type" value="Genomic_DNA"/>
</dbReference>
<dbReference type="AlphaFoldDB" id="A0A5D4TYB8"/>
<dbReference type="Proteomes" id="UP000324269">
    <property type="component" value="Unassembled WGS sequence"/>
</dbReference>
<comment type="caution">
    <text evidence="2">The sequence shown here is derived from an EMBL/GenBank/DDBJ whole genome shotgun (WGS) entry which is preliminary data.</text>
</comment>
<dbReference type="OrthoDB" id="2454928at2"/>
<evidence type="ECO:0000313" key="2">
    <source>
        <dbReference type="EMBL" id="TYS85368.1"/>
    </source>
</evidence>
<organism evidence="2 3">
    <name type="scientific">Rossellomorea aquimaris</name>
    <dbReference type="NCBI Taxonomy" id="189382"/>
    <lineage>
        <taxon>Bacteria</taxon>
        <taxon>Bacillati</taxon>
        <taxon>Bacillota</taxon>
        <taxon>Bacilli</taxon>
        <taxon>Bacillales</taxon>
        <taxon>Bacillaceae</taxon>
        <taxon>Rossellomorea</taxon>
    </lineage>
</organism>
<sequence>MPSKPHRREEAEPLNGSMASNMEEVIKLGKQMEKLRSSGELKIHNRVSDPAQYEEEA</sequence>
<feature type="region of interest" description="Disordered" evidence="1">
    <location>
        <begin position="37"/>
        <end position="57"/>
    </location>
</feature>
<dbReference type="RefSeq" id="WP_148968243.1">
    <property type="nucleotide sequence ID" value="NZ_CANLNA010000003.1"/>
</dbReference>
<evidence type="ECO:0000256" key="1">
    <source>
        <dbReference type="SAM" id="MobiDB-lite"/>
    </source>
</evidence>
<feature type="region of interest" description="Disordered" evidence="1">
    <location>
        <begin position="1"/>
        <end position="22"/>
    </location>
</feature>
<protein>
    <submittedName>
        <fullName evidence="2">Multidrug ABC transporter ATPase</fullName>
    </submittedName>
</protein>
<accession>A0A5D4TYB8</accession>
<name>A0A5D4TYB8_9BACI</name>
<gene>
    <name evidence="2" type="ORF">FZC85_10250</name>
</gene>
<proteinExistence type="predicted"/>
<reference evidence="2 3" key="1">
    <citation type="submission" date="2019-08" db="EMBL/GenBank/DDBJ databases">
        <title>Bacillus genomes from the desert of Cuatro Cienegas, Coahuila.</title>
        <authorList>
            <person name="Olmedo-Alvarez G."/>
        </authorList>
    </citation>
    <scope>NUCLEOTIDE SEQUENCE [LARGE SCALE GENOMIC DNA]</scope>
    <source>
        <strain evidence="2 3">CH87b_3T</strain>
    </source>
</reference>